<dbReference type="HOGENOM" id="CLU_017088_0_0_1"/>
<evidence type="ECO:0000256" key="3">
    <source>
        <dbReference type="ARBA" id="ARBA00023319"/>
    </source>
</evidence>
<keyword evidence="4" id="KW-0175">Coiled coil</keyword>
<dbReference type="InterPro" id="IPR003599">
    <property type="entry name" value="Ig_sub"/>
</dbReference>
<dbReference type="Proteomes" id="UP000002279">
    <property type="component" value="Unplaced"/>
</dbReference>
<feature type="coiled-coil region" evidence="4">
    <location>
        <begin position="865"/>
        <end position="967"/>
    </location>
</feature>
<feature type="compositionally biased region" description="Polar residues" evidence="5">
    <location>
        <begin position="1194"/>
        <end position="1219"/>
    </location>
</feature>
<dbReference type="STRING" id="9258.ENSOANP00000013778"/>
<keyword evidence="8" id="KW-1185">Reference proteome</keyword>
<gene>
    <name evidence="7" type="primary">CCDC141</name>
</gene>
<dbReference type="GeneTree" id="ENSGT00440000038972"/>
<evidence type="ECO:0000313" key="8">
    <source>
        <dbReference type="Proteomes" id="UP000002279"/>
    </source>
</evidence>
<dbReference type="SMART" id="SM00150">
    <property type="entry name" value="SPEC"/>
    <property type="match status" value="4"/>
</dbReference>
<evidence type="ECO:0000259" key="6">
    <source>
        <dbReference type="PROSITE" id="PS50835"/>
    </source>
</evidence>
<dbReference type="InterPro" id="IPR036179">
    <property type="entry name" value="Ig-like_dom_sf"/>
</dbReference>
<dbReference type="FunFam" id="1.20.58.60:FF:000192">
    <property type="entry name" value="coiled-coil domain-containing protein 141 isoform X2"/>
    <property type="match status" value="1"/>
</dbReference>
<keyword evidence="2" id="KW-1015">Disulfide bond</keyword>
<evidence type="ECO:0000256" key="4">
    <source>
        <dbReference type="SAM" id="Coils"/>
    </source>
</evidence>
<dbReference type="InterPro" id="IPR050876">
    <property type="entry name" value="IgLON_domain"/>
</dbReference>
<accession>F6VRR9</accession>
<dbReference type="InterPro" id="IPR003598">
    <property type="entry name" value="Ig_sub2"/>
</dbReference>
<name>F6VRR9_ORNAN</name>
<dbReference type="Gene3D" id="2.60.40.10">
    <property type="entry name" value="Immunoglobulins"/>
    <property type="match status" value="2"/>
</dbReference>
<keyword evidence="3" id="KW-0393">Immunoglobulin domain</keyword>
<dbReference type="PANTHER" id="PTHR42757">
    <property type="entry name" value="IGLON FAMILY OF IMMUNOGLOBULIN SUPERFAMILY-RELATED"/>
    <property type="match status" value="1"/>
</dbReference>
<dbReference type="FunFam" id="2.60.40.10:FF:000080">
    <property type="entry name" value="Myosin light chain kinase, smooth muscle"/>
    <property type="match status" value="1"/>
</dbReference>
<evidence type="ECO:0000313" key="7">
    <source>
        <dbReference type="Ensembl" id="ENSOANP00000013778.3"/>
    </source>
</evidence>
<reference evidence="7" key="1">
    <citation type="submission" date="2025-08" db="UniProtKB">
        <authorList>
            <consortium name="Ensembl"/>
        </authorList>
    </citation>
    <scope>IDENTIFICATION</scope>
    <source>
        <strain evidence="7">Glennie</strain>
    </source>
</reference>
<feature type="domain" description="Ig-like" evidence="6">
    <location>
        <begin position="1376"/>
        <end position="1464"/>
    </location>
</feature>
<dbReference type="PROSITE" id="PS50835">
    <property type="entry name" value="IG_LIKE"/>
    <property type="match status" value="2"/>
</dbReference>
<organism evidence="7 8">
    <name type="scientific">Ornithorhynchus anatinus</name>
    <name type="common">Duckbill platypus</name>
    <dbReference type="NCBI Taxonomy" id="9258"/>
    <lineage>
        <taxon>Eukaryota</taxon>
        <taxon>Metazoa</taxon>
        <taxon>Chordata</taxon>
        <taxon>Craniata</taxon>
        <taxon>Vertebrata</taxon>
        <taxon>Euteleostomi</taxon>
        <taxon>Mammalia</taxon>
        <taxon>Monotremata</taxon>
        <taxon>Ornithorhynchidae</taxon>
        <taxon>Ornithorhynchus</taxon>
    </lineage>
</organism>
<dbReference type="eggNOG" id="ENOG502RQ9K">
    <property type="taxonomic scope" value="Eukaryota"/>
</dbReference>
<dbReference type="SMART" id="SM00409">
    <property type="entry name" value="IG"/>
    <property type="match status" value="2"/>
</dbReference>
<dbReference type="OrthoDB" id="9333799at2759"/>
<dbReference type="PANTHER" id="PTHR42757:SF44">
    <property type="entry name" value="COILED-COIL DOMAIN-CONTAINING PROTEIN 141"/>
    <property type="match status" value="1"/>
</dbReference>
<dbReference type="InterPro" id="IPR007110">
    <property type="entry name" value="Ig-like_dom"/>
</dbReference>
<dbReference type="FunCoup" id="F6VRR9">
    <property type="interactions" value="24"/>
</dbReference>
<protein>
    <submittedName>
        <fullName evidence="7">Coiled-coil domain containing 141</fullName>
    </submittedName>
</protein>
<dbReference type="InParanoid" id="F6VRR9"/>
<sequence length="1577" mass="178016">MSSEENSEGHLSTTTVSSVAVQAGDSRIVIAVLKCGQWVQLQLVESHPNLLEIGSSQDETNKLLQDHELLLAKLKALEGRVWDLLREADKAAEENSAQGQVYDAMAETLGEAWAALVTVLEKRRALLKLTAEFFENALEFAMKIDQAEDFLQNAQEFESTESLKSILQLHEHHTKELLERSLALLNKSRQLTDYIEEFKSEGANVTSELTQGAHCSCLKIDSLLELLQDRRRQLDKYLKSQGQELEQVLQICQWDQQESQVTCWFQNNIEGLPKQSLGSSLSENEELICKHNELLFEAKEWNSVVERLKGEALRILLSENYVEKEHLQLSNQKLTVLQEEFDRLMEGRKTLLHEANGFFNSVNKAFDELGRIEAYLKLLQSEGLSLPLLAMKQEKLPSKMRECSADALQKGQVLISQGGADSSQMAGIQKMMGCIEKRLDQLTQQCSAYKELALKKQQFSASVEGYLQKASMLIQNISPELSNGVDVGSCLSESERILSKYQELDSQAKETACELEAAVRTMKEKDELEPVEVDSLSGKADLLMRDLKILGRNIGSKLQILQIYVAFLKSSQEVEAQGQILKGFYQNKIAQTEDEEAKSKAVVESSDRDWHLFLKKSFSAQDLGCDCLDLINMANENLLLKAKNIIHLTENTLENLRQERERLTHLWLSWQLHVNHTKPIKQQCGAFKEHFKKTIHSLKLLQEVIMPVSALDLGSNLQTLLELQKKCKHMKPQVQHLHAEVQYAVKAAELLHLKGIPGKEKSEKLKEMTQLYQKVEEKMKNYETILNKTVRFHHAKEELENLIKSSELEFPEPSGETEDVYSAKAHLSRSQERQSHIRHLYQLALTLGMEIISEVQRPNCSNVSAKILQQQLEKLESDSMNWHSKADQYEEKLSRNFQYCTTREEINELRESFKDIKKKFNNLKFNYSKKTEKARNMKVLKNQIQQVDMHAEKMQALKKKMENITSKISNSLIRCSKVCILLESINELQRQVGEFGRGVEDYKKNLDMTEQLQEMVEECQFWYDEASATVVRVGKYSVECKTQEAVEILYKQFSKFITPTVPQQEERIQEITDLAQRLYGIEDGQKYVEKIKAKHKEVLESVTELCRSLMELGEKLKEPKKVADIPGVGEGLLSLDVDLSSSVQEESIHTLLLSEETPSGEEYECISPDDVSLPPLPVSPESNPMQGGGEIEGSPSSNPHSLHVRSSSLQMQINAGSQRASDEPHLSIPAASADLSDGGRETVSTQFERSPRLAAEHFPKFKAGCRFTSLELLETSSASGTIKAKPSASMMSEVHETYMQRYHQVHTSMSKTQERLHDNNNFTKTQDRLHASPGAFPGLGFRADTTRSHQSQMVSPEEIKSASEKNSLVSLSGRAPNFSKTLSNATVVEGSPVTLEVEVTGFPEPTLTWYKKGQKLSSDGHLKVLQKETKHTVFIREVCETDAGLYVARAQNSSGTLSSSAILRVTVQRKLPDFLETFGPANLQEGDDLLLHCTVSGRPRPKVIWSKDGVRVIAGDFNIQKLGDAYYLFKRNVVLADTGEYVCSASNEVGEAFCSANIVVTGEKRTTYRELMISFTS</sequence>
<feature type="coiled-coil region" evidence="4">
    <location>
        <begin position="758"/>
        <end position="785"/>
    </location>
</feature>
<dbReference type="GO" id="GO:0051642">
    <property type="term" value="P:centrosome localization"/>
    <property type="evidence" value="ECO:0007669"/>
    <property type="project" value="Ensembl"/>
</dbReference>
<dbReference type="RefSeq" id="XP_007669474.2">
    <property type="nucleotide sequence ID" value="XM_007671284.4"/>
</dbReference>
<dbReference type="InterPro" id="IPR013098">
    <property type="entry name" value="Ig_I-set"/>
</dbReference>
<dbReference type="Ensembl" id="ENSOANT00000013781.3">
    <property type="protein sequence ID" value="ENSOANP00000013778.3"/>
    <property type="gene ID" value="ENSOANG00000008645.4"/>
</dbReference>
<dbReference type="CDD" id="cd00176">
    <property type="entry name" value="SPEC"/>
    <property type="match status" value="1"/>
</dbReference>
<dbReference type="OMA" id="DAKAKPC"/>
<dbReference type="SMART" id="SM00408">
    <property type="entry name" value="IGc2"/>
    <property type="match status" value="2"/>
</dbReference>
<reference evidence="7" key="2">
    <citation type="submission" date="2025-09" db="UniProtKB">
        <authorList>
            <consortium name="Ensembl"/>
        </authorList>
    </citation>
    <scope>IDENTIFICATION</scope>
    <source>
        <strain evidence="7">Glennie</strain>
    </source>
</reference>
<dbReference type="GO" id="GO:0021799">
    <property type="term" value="P:cerebral cortex radially oriented cell migration"/>
    <property type="evidence" value="ECO:0007669"/>
    <property type="project" value="Ensembl"/>
</dbReference>
<dbReference type="SUPFAM" id="SSF46966">
    <property type="entry name" value="Spectrin repeat"/>
    <property type="match status" value="4"/>
</dbReference>
<dbReference type="Pfam" id="PF07679">
    <property type="entry name" value="I-set"/>
    <property type="match status" value="2"/>
</dbReference>
<dbReference type="Gene3D" id="1.20.58.60">
    <property type="match status" value="4"/>
</dbReference>
<dbReference type="InterPro" id="IPR013783">
    <property type="entry name" value="Ig-like_fold"/>
</dbReference>
<feature type="domain" description="Ig-like" evidence="6">
    <location>
        <begin position="1472"/>
        <end position="1561"/>
    </location>
</feature>
<dbReference type="KEGG" id="oaa:100085061"/>
<dbReference type="Bgee" id="ENSOANG00000008645">
    <property type="expression patterns" value="Expressed in heart and 4 other cell types or tissues"/>
</dbReference>
<evidence type="ECO:0000256" key="1">
    <source>
        <dbReference type="ARBA" id="ARBA00006692"/>
    </source>
</evidence>
<proteinExistence type="inferred from homology"/>
<dbReference type="GO" id="GO:0005813">
    <property type="term" value="C:centrosome"/>
    <property type="evidence" value="ECO:0007669"/>
    <property type="project" value="Ensembl"/>
</dbReference>
<dbReference type="SUPFAM" id="SSF48726">
    <property type="entry name" value="Immunoglobulin"/>
    <property type="match status" value="2"/>
</dbReference>
<dbReference type="CTD" id="285025"/>
<dbReference type="FunFam" id="2.60.40.10:FF:000032">
    <property type="entry name" value="palladin isoform X1"/>
    <property type="match status" value="1"/>
</dbReference>
<evidence type="ECO:0000256" key="5">
    <source>
        <dbReference type="SAM" id="MobiDB-lite"/>
    </source>
</evidence>
<dbReference type="GO" id="GO:0005737">
    <property type="term" value="C:cytoplasm"/>
    <property type="evidence" value="ECO:0007669"/>
    <property type="project" value="Ensembl"/>
</dbReference>
<feature type="coiled-coil region" evidence="4">
    <location>
        <begin position="639"/>
        <end position="666"/>
    </location>
</feature>
<comment type="similarity">
    <text evidence="1">Belongs to the protein kinase superfamily. CAMK Ser/Thr protein kinase family.</text>
</comment>
<feature type="region of interest" description="Disordered" evidence="5">
    <location>
        <begin position="1153"/>
        <end position="1244"/>
    </location>
</feature>
<dbReference type="GeneID" id="100085061"/>
<evidence type="ECO:0000256" key="2">
    <source>
        <dbReference type="ARBA" id="ARBA00023157"/>
    </source>
</evidence>
<dbReference type="InterPro" id="IPR018159">
    <property type="entry name" value="Spectrin/alpha-actinin"/>
</dbReference>